<keyword evidence="4" id="KW-0560">Oxidoreductase</keyword>
<evidence type="ECO:0000313" key="7">
    <source>
        <dbReference type="EMBL" id="KAI1516993.1"/>
    </source>
</evidence>
<accession>A0A2W1EXN7</accession>
<evidence type="ECO:0000313" key="6">
    <source>
        <dbReference type="EMBL" id="KAF7572135.1"/>
    </source>
</evidence>
<evidence type="ECO:0000256" key="2">
    <source>
        <dbReference type="ARBA" id="ARBA00022630"/>
    </source>
</evidence>
<keyword evidence="3" id="KW-0274">FAD</keyword>
<organism evidence="7 9">
    <name type="scientific">Pyrenophora tritici-repentis</name>
    <dbReference type="NCBI Taxonomy" id="45151"/>
    <lineage>
        <taxon>Eukaryota</taxon>
        <taxon>Fungi</taxon>
        <taxon>Dikarya</taxon>
        <taxon>Ascomycota</taxon>
        <taxon>Pezizomycotina</taxon>
        <taxon>Dothideomycetes</taxon>
        <taxon>Pleosporomycetidae</taxon>
        <taxon>Pleosporales</taxon>
        <taxon>Pleosporineae</taxon>
        <taxon>Pleosporaceae</taxon>
        <taxon>Pyrenophora</taxon>
    </lineage>
</organism>
<keyword evidence="5" id="KW-0472">Membrane</keyword>
<keyword evidence="2" id="KW-0285">Flavoprotein</keyword>
<dbReference type="Gene3D" id="3.50.50.60">
    <property type="entry name" value="FAD/NAD(P)-binding domain"/>
    <property type="match status" value="3"/>
</dbReference>
<dbReference type="GO" id="GO:0050660">
    <property type="term" value="F:flavin adenine dinucleotide binding"/>
    <property type="evidence" value="ECO:0007669"/>
    <property type="project" value="InterPro"/>
</dbReference>
<dbReference type="Proteomes" id="UP000245464">
    <property type="component" value="Chromosome 4"/>
</dbReference>
<protein>
    <submittedName>
        <fullName evidence="7">Flavin-binding monooxygenase</fullName>
    </submittedName>
    <submittedName>
        <fullName evidence="6">Pyr-redox-3 multi-domain protein</fullName>
    </submittedName>
</protein>
<evidence type="ECO:0000256" key="5">
    <source>
        <dbReference type="SAM" id="Phobius"/>
    </source>
</evidence>
<reference evidence="6 8" key="1">
    <citation type="journal article" date="2018" name="BMC Genomics">
        <title>Comparative genomics of the wheat fungal pathogen Pyrenophora tritici-repentis reveals chromosomal variations and genome plasticity.</title>
        <authorList>
            <person name="Moolhuijzen P."/>
            <person name="See P.T."/>
            <person name="Hane J.K."/>
            <person name="Shi G."/>
            <person name="Liu Z."/>
            <person name="Oliver R.P."/>
            <person name="Moffat C.S."/>
        </authorList>
    </citation>
    <scope>NUCLEOTIDE SEQUENCE [LARGE SCALE GENOMIC DNA]</scope>
    <source>
        <strain evidence="6">M4</strain>
    </source>
</reference>
<comment type="caution">
    <text evidence="7">The sequence shown here is derived from an EMBL/GenBank/DDBJ whole genome shotgun (WGS) entry which is preliminary data.</text>
</comment>
<dbReference type="AlphaFoldDB" id="A0A2W1EXN7"/>
<reference evidence="7" key="2">
    <citation type="submission" date="2021-05" db="EMBL/GenBank/DDBJ databases">
        <authorList>
            <person name="Moolhuijzen P.M."/>
            <person name="Moffat C.S."/>
        </authorList>
    </citation>
    <scope>NUCLEOTIDE SEQUENCE</scope>
    <source>
        <strain evidence="7">86-124</strain>
    </source>
</reference>
<sequence>MANAINEKQGETPYYPVLIIGAGASGIATGCQLKQKLGFDQFKIVDRQSGIGGTWWINRYPGVQCDVPTSLYSFSFAPNYTSKRLYPTGEEFREYLHDITARYQLAPHIQLNTDVKELRWIESDGQWEVTLQHLVPGVGDLSTRDREDKAAASGHDSVYLQEEVVRAKTVVSCVGILVEPNPWPTSIPGRDTFKGEVFHSARWRDDINLNGKDIIVLGTGCSAAQVVPSLLKEPYQVKSLTQIGRSAPWVMPRLSEPFGQETYAKYAPTIYKWLPFLGYVNRVLIYLLVEVIWSTVFQMKHKKWRAAIEKQQLEMMRSIVPEKYHNLMTPDYPYGCKRRVFDTEWLPSMHKPNYALTNRRILAVDGSELVLGPEVVPDGVDVKGASTEERVHADVIILANGFEATRWLHPLSVYGRDGVALQDVWKQRGGPAAYMGMAVDGFPNFFIAVGPNTANGHHSLILTTENTVSYILKMIKPIIRGQVDQVEVKKEAVTAWTEDVKQGLEKTVFVGCRSWYLDEEGYNSTMYPRSQTDFTLKCMFPKYADWNALSSGATVPLRGSGFATLGASVIAVAAAAWYAATKFM</sequence>
<name>A0A2W1EXN7_9PLEO</name>
<dbReference type="Pfam" id="PF13450">
    <property type="entry name" value="NAD_binding_8"/>
    <property type="match status" value="1"/>
</dbReference>
<keyword evidence="7" id="KW-0503">Monooxygenase</keyword>
<dbReference type="InterPro" id="IPR036188">
    <property type="entry name" value="FAD/NAD-bd_sf"/>
</dbReference>
<dbReference type="InterPro" id="IPR051209">
    <property type="entry name" value="FAD-bind_Monooxygenase_sf"/>
</dbReference>
<keyword evidence="5" id="KW-0812">Transmembrane</keyword>
<reference evidence="7" key="3">
    <citation type="journal article" date="2022" name="bioRxiv">
        <title>A global pangenome for the wheat fungal pathogen Pyrenophora tritici-repentis and prediction of effector protein structural homology.</title>
        <authorList>
            <person name="Moolhuijzen P."/>
            <person name="See P.T."/>
            <person name="Shi G."/>
            <person name="Powell H.R."/>
            <person name="Cockram J."/>
            <person name="Jorgensen L.N."/>
            <person name="Benslimane H."/>
            <person name="Strelkov S.E."/>
            <person name="Turner J."/>
            <person name="Liu Z."/>
            <person name="Moffat C.S."/>
        </authorList>
    </citation>
    <scope>NUCLEOTIDE SEQUENCE</scope>
    <source>
        <strain evidence="7">86-124</strain>
    </source>
</reference>
<evidence type="ECO:0000313" key="9">
    <source>
        <dbReference type="Proteomes" id="UP000249757"/>
    </source>
</evidence>
<dbReference type="PANTHER" id="PTHR42877:SF10">
    <property type="entry name" value="L-ORNITHINE N(5)-OXYGENASE"/>
    <property type="match status" value="1"/>
</dbReference>
<keyword evidence="5" id="KW-1133">Transmembrane helix</keyword>
<feature type="transmembrane region" description="Helical" evidence="5">
    <location>
        <begin position="561"/>
        <end position="580"/>
    </location>
</feature>
<proteinExistence type="inferred from homology"/>
<evidence type="ECO:0000313" key="8">
    <source>
        <dbReference type="Proteomes" id="UP000245464"/>
    </source>
</evidence>
<reference evidence="9" key="4">
    <citation type="journal article" date="2022" name="Microb. Genom.">
        <title>A global pangenome for the wheat fungal pathogen Pyrenophora tritici-repentis and prediction of effector protein structural homology.</title>
        <authorList>
            <person name="Moolhuijzen P.M."/>
            <person name="See P.T."/>
            <person name="Shi G."/>
            <person name="Powell H.R."/>
            <person name="Cockram J."/>
            <person name="Jorgensen L.N."/>
            <person name="Benslimane H."/>
            <person name="Strelkov S.E."/>
            <person name="Turner J."/>
            <person name="Liu Z."/>
            <person name="Moffat C.S."/>
        </authorList>
    </citation>
    <scope>NUCLEOTIDE SEQUENCE [LARGE SCALE GENOMIC DNA]</scope>
</reference>
<dbReference type="InterPro" id="IPR020946">
    <property type="entry name" value="Flavin_mOase-like"/>
</dbReference>
<evidence type="ECO:0000256" key="1">
    <source>
        <dbReference type="ARBA" id="ARBA00010139"/>
    </source>
</evidence>
<comment type="similarity">
    <text evidence="1">Belongs to the FAD-binding monooxygenase family.</text>
</comment>
<dbReference type="EMBL" id="NQIK02000004">
    <property type="protein sequence ID" value="KAF7572135.1"/>
    <property type="molecule type" value="Genomic_DNA"/>
</dbReference>
<dbReference type="Proteomes" id="UP000249757">
    <property type="component" value="Unassembled WGS sequence"/>
</dbReference>
<dbReference type="GO" id="GO:0050661">
    <property type="term" value="F:NADP binding"/>
    <property type="evidence" value="ECO:0007669"/>
    <property type="project" value="InterPro"/>
</dbReference>
<dbReference type="EMBL" id="NRDI02000004">
    <property type="protein sequence ID" value="KAI1516993.1"/>
    <property type="molecule type" value="Genomic_DNA"/>
</dbReference>
<evidence type="ECO:0000256" key="4">
    <source>
        <dbReference type="ARBA" id="ARBA00023002"/>
    </source>
</evidence>
<gene>
    <name evidence="7" type="ORF">Ptr86124_003930</name>
    <name evidence="6" type="ORF">PtrM4_096350</name>
</gene>
<dbReference type="GO" id="GO:0004499">
    <property type="term" value="F:N,N-dimethylaniline monooxygenase activity"/>
    <property type="evidence" value="ECO:0007669"/>
    <property type="project" value="InterPro"/>
</dbReference>
<keyword evidence="9" id="KW-1185">Reference proteome</keyword>
<dbReference type="Pfam" id="PF00743">
    <property type="entry name" value="FMO-like"/>
    <property type="match status" value="1"/>
</dbReference>
<dbReference type="SUPFAM" id="SSF51905">
    <property type="entry name" value="FAD/NAD(P)-binding domain"/>
    <property type="match status" value="2"/>
</dbReference>
<dbReference type="PANTHER" id="PTHR42877">
    <property type="entry name" value="L-ORNITHINE N(5)-MONOOXYGENASE-RELATED"/>
    <property type="match status" value="1"/>
</dbReference>
<evidence type="ECO:0000256" key="3">
    <source>
        <dbReference type="ARBA" id="ARBA00022827"/>
    </source>
</evidence>